<dbReference type="GO" id="GO:0019216">
    <property type="term" value="P:regulation of lipid metabolic process"/>
    <property type="evidence" value="ECO:0007669"/>
    <property type="project" value="TreeGrafter"/>
</dbReference>
<evidence type="ECO:0000259" key="2">
    <source>
        <dbReference type="Pfam" id="PF00144"/>
    </source>
</evidence>
<evidence type="ECO:0000256" key="1">
    <source>
        <dbReference type="SAM" id="Phobius"/>
    </source>
</evidence>
<dbReference type="Proteomes" id="UP000326287">
    <property type="component" value="Chromosome"/>
</dbReference>
<dbReference type="InterPro" id="IPR052794">
    <property type="entry name" value="Mito_Ser_Protease_LACTB"/>
</dbReference>
<keyword evidence="1" id="KW-1133">Transmembrane helix</keyword>
<dbReference type="PANTHER" id="PTHR46520">
    <property type="entry name" value="SERINE BETA-LACTAMASE-LIKE PROTEIN LACTB, MITOCHONDRIAL"/>
    <property type="match status" value="1"/>
</dbReference>
<protein>
    <submittedName>
        <fullName evidence="3">Class A beta-lactamase-related serine hydrolase</fullName>
    </submittedName>
</protein>
<dbReference type="AlphaFoldDB" id="A0A5P9NFP4"/>
<dbReference type="InterPro" id="IPR001466">
    <property type="entry name" value="Beta-lactam-related"/>
</dbReference>
<evidence type="ECO:0000313" key="4">
    <source>
        <dbReference type="Proteomes" id="UP000326287"/>
    </source>
</evidence>
<keyword evidence="1" id="KW-0812">Transmembrane</keyword>
<dbReference type="Pfam" id="PF00144">
    <property type="entry name" value="Beta-lactamase"/>
    <property type="match status" value="1"/>
</dbReference>
<name>A0A5P9NFP4_9GAMM</name>
<reference evidence="3 4" key="1">
    <citation type="submission" date="2019-02" db="EMBL/GenBank/DDBJ databases">
        <authorList>
            <person name="Li S.-H."/>
        </authorList>
    </citation>
    <scope>NUCLEOTIDE SEQUENCE [LARGE SCALE GENOMIC DNA]</scope>
    <source>
        <strain evidence="3 4">IMCC14385</strain>
    </source>
</reference>
<dbReference type="OrthoDB" id="5638366at2"/>
<dbReference type="KEGG" id="halc:EY643_01410"/>
<gene>
    <name evidence="3" type="ORF">EY643_01410</name>
</gene>
<organism evidence="3 4">
    <name type="scientific">Halioglobus maricola</name>
    <dbReference type="NCBI Taxonomy" id="2601894"/>
    <lineage>
        <taxon>Bacteria</taxon>
        <taxon>Pseudomonadati</taxon>
        <taxon>Pseudomonadota</taxon>
        <taxon>Gammaproteobacteria</taxon>
        <taxon>Cellvibrionales</taxon>
        <taxon>Halieaceae</taxon>
        <taxon>Halioglobus</taxon>
    </lineage>
</organism>
<dbReference type="SUPFAM" id="SSF56601">
    <property type="entry name" value="beta-lactamase/transpeptidase-like"/>
    <property type="match status" value="1"/>
</dbReference>
<keyword evidence="3" id="KW-0378">Hydrolase</keyword>
<feature type="domain" description="Beta-lactamase-related" evidence="2">
    <location>
        <begin position="82"/>
        <end position="396"/>
    </location>
</feature>
<feature type="transmembrane region" description="Helical" evidence="1">
    <location>
        <begin position="12"/>
        <end position="32"/>
    </location>
</feature>
<accession>A0A5P9NFP4</accession>
<keyword evidence="1" id="KW-0472">Membrane</keyword>
<dbReference type="GO" id="GO:0008233">
    <property type="term" value="F:peptidase activity"/>
    <property type="evidence" value="ECO:0007669"/>
    <property type="project" value="TreeGrafter"/>
</dbReference>
<dbReference type="InterPro" id="IPR012338">
    <property type="entry name" value="Beta-lactam/transpept-like"/>
</dbReference>
<sequence length="419" mass="46795">MILLKRNLLIRSISAGVFLWIITMLWPLYGFMSHQKGWPHLPIGWMSFTADAPQQQVLGNPDYAKAGDLALAALVRHRKLINAPAITAAVAIDGEHVWAGAAGWADLQSRQPATVDTQFRIGSTSKALTGTALGRMMQADLIDLDQPLNSVLQPTPNPQWGQITPRQLASHMAGLPHYRDTKDIAGLYHFMSLQKHYDDVEDAVSLFDDTPLLSVPGESFSYSSLGTVLLSAFMQRASKVEYQQWVEHQVLGPLQMHATTMNGDGKQLATPYWRDEALEPGKLREWRKVDLSHRLAGGGFISTSSDLVRLGSGYFNPNYLRSDIVSQIWQPQRLTNGEINEQKYALGWRRGSYDIGGETTSTYHHGGVSRGGQSWLIVIPEFKAVIAVNANINTEEFWDFAKVYRQIASEFLANRKDLY</sequence>
<keyword evidence="4" id="KW-1185">Reference proteome</keyword>
<evidence type="ECO:0000313" key="3">
    <source>
        <dbReference type="EMBL" id="QFU74415.1"/>
    </source>
</evidence>
<dbReference type="EMBL" id="CP036422">
    <property type="protein sequence ID" value="QFU74415.1"/>
    <property type="molecule type" value="Genomic_DNA"/>
</dbReference>
<proteinExistence type="predicted"/>
<dbReference type="GO" id="GO:0006508">
    <property type="term" value="P:proteolysis"/>
    <property type="evidence" value="ECO:0007669"/>
    <property type="project" value="TreeGrafter"/>
</dbReference>
<dbReference type="PANTHER" id="PTHR46520:SF1">
    <property type="entry name" value="SERINE BETA-LACTAMASE-LIKE PROTEIN LACTB, MITOCHONDRIAL"/>
    <property type="match status" value="1"/>
</dbReference>
<dbReference type="Gene3D" id="3.40.710.10">
    <property type="entry name" value="DD-peptidase/beta-lactamase superfamily"/>
    <property type="match status" value="1"/>
</dbReference>